<dbReference type="EMBL" id="BK015513">
    <property type="protein sequence ID" value="DAE10548.1"/>
    <property type="molecule type" value="Genomic_DNA"/>
</dbReference>
<evidence type="ECO:0000313" key="2">
    <source>
        <dbReference type="EMBL" id="DAE10548.1"/>
    </source>
</evidence>
<evidence type="ECO:0000256" key="1">
    <source>
        <dbReference type="SAM" id="Phobius"/>
    </source>
</evidence>
<reference evidence="2" key="1">
    <citation type="journal article" date="2021" name="Proc. Natl. Acad. Sci. U.S.A.">
        <title>A Catalog of Tens of Thousands of Viruses from Human Metagenomes Reveals Hidden Associations with Chronic Diseases.</title>
        <authorList>
            <person name="Tisza M.J."/>
            <person name="Buck C.B."/>
        </authorList>
    </citation>
    <scope>NUCLEOTIDE SEQUENCE</scope>
    <source>
        <strain evidence="2">CtJER10</strain>
    </source>
</reference>
<protein>
    <submittedName>
        <fullName evidence="2">SPACA1 acrosome membrane-associated protein 1</fullName>
    </submittedName>
</protein>
<organism evidence="2">
    <name type="scientific">Siphoviridae sp. ctJER10</name>
    <dbReference type="NCBI Taxonomy" id="2825430"/>
    <lineage>
        <taxon>Viruses</taxon>
        <taxon>Duplodnaviria</taxon>
        <taxon>Heunggongvirae</taxon>
        <taxon>Uroviricota</taxon>
        <taxon>Caudoviricetes</taxon>
    </lineage>
</organism>
<proteinExistence type="predicted"/>
<accession>A0A8S5PW93</accession>
<keyword evidence="1" id="KW-0472">Membrane</keyword>
<sequence length="29" mass="3137">MLIICVLFSVAMTIGVIFAITILSQLIRG</sequence>
<feature type="transmembrane region" description="Helical" evidence="1">
    <location>
        <begin position="6"/>
        <end position="27"/>
    </location>
</feature>
<keyword evidence="1" id="KW-1133">Transmembrane helix</keyword>
<name>A0A8S5PW93_9CAUD</name>
<keyword evidence="1" id="KW-0812">Transmembrane</keyword>